<dbReference type="InterPro" id="IPR008231">
    <property type="entry name" value="CsaA"/>
</dbReference>
<proteinExistence type="predicted"/>
<dbReference type="EMBL" id="JADGIK010000005">
    <property type="protein sequence ID" value="MBF0597394.1"/>
    <property type="molecule type" value="Genomic_DNA"/>
</dbReference>
<evidence type="ECO:0000256" key="2">
    <source>
        <dbReference type="ARBA" id="ARBA00022884"/>
    </source>
</evidence>
<dbReference type="NCBIfam" id="TIGR02222">
    <property type="entry name" value="chap_CsaA"/>
    <property type="match status" value="1"/>
</dbReference>
<dbReference type="CDD" id="cd02798">
    <property type="entry name" value="tRNA_bind_CsaA"/>
    <property type="match status" value="1"/>
</dbReference>
<dbReference type="PANTHER" id="PTHR11586">
    <property type="entry name" value="TRNA-AMINOACYLATION COFACTOR ARC1 FAMILY MEMBER"/>
    <property type="match status" value="1"/>
</dbReference>
<sequence>MSDLLQAKYAVEKIQLQKILNETHPIHQNLNDDVTNYNVFEKIDIRVGTILEVNDFEESYTPAYQLTIDFGILGIKKSSAKITDVYKKEDLIGRQIMAIINLNSKEIETLKSECFVIGVLGNNQDIILLDPARKIENGTKIG</sequence>
<dbReference type="Gene3D" id="2.40.50.140">
    <property type="entry name" value="Nucleic acid-binding proteins"/>
    <property type="match status" value="1"/>
</dbReference>
<dbReference type="GO" id="GO:0000049">
    <property type="term" value="F:tRNA binding"/>
    <property type="evidence" value="ECO:0007669"/>
    <property type="project" value="UniProtKB-UniRule"/>
</dbReference>
<dbReference type="AlphaFoldDB" id="A0A8J7K4D2"/>
<evidence type="ECO:0000256" key="1">
    <source>
        <dbReference type="ARBA" id="ARBA00022555"/>
    </source>
</evidence>
<accession>A0A8J7K4D2</accession>
<dbReference type="NCBIfam" id="NF007494">
    <property type="entry name" value="PRK10089.1-3"/>
    <property type="match status" value="1"/>
</dbReference>
<name>A0A8J7K4D2_9FLAO</name>
<evidence type="ECO:0000313" key="5">
    <source>
        <dbReference type="EMBL" id="MBF0597394.1"/>
    </source>
</evidence>
<dbReference type="InterPro" id="IPR012340">
    <property type="entry name" value="NA-bd_OB-fold"/>
</dbReference>
<dbReference type="Proteomes" id="UP000608754">
    <property type="component" value="Unassembled WGS sequence"/>
</dbReference>
<dbReference type="FunFam" id="2.40.50.140:FF:000165">
    <property type="entry name" value="Chaperone CsaA"/>
    <property type="match status" value="1"/>
</dbReference>
<evidence type="ECO:0000256" key="3">
    <source>
        <dbReference type="PROSITE-ProRule" id="PRU00209"/>
    </source>
</evidence>
<gene>
    <name evidence="5" type="ORF">IM532_08025</name>
</gene>
<evidence type="ECO:0000313" key="6">
    <source>
        <dbReference type="Proteomes" id="UP000608754"/>
    </source>
</evidence>
<dbReference type="PROSITE" id="PS50886">
    <property type="entry name" value="TRBD"/>
    <property type="match status" value="1"/>
</dbReference>
<keyword evidence="1 3" id="KW-0820">tRNA-binding</keyword>
<protein>
    <submittedName>
        <fullName evidence="5">tRNA-binding protein</fullName>
    </submittedName>
</protein>
<dbReference type="SUPFAM" id="SSF50249">
    <property type="entry name" value="Nucleic acid-binding proteins"/>
    <property type="match status" value="1"/>
</dbReference>
<keyword evidence="2 3" id="KW-0694">RNA-binding</keyword>
<dbReference type="InterPro" id="IPR002547">
    <property type="entry name" value="tRNA-bd_dom"/>
</dbReference>
<reference evidence="5" key="1">
    <citation type="submission" date="2020-10" db="EMBL/GenBank/DDBJ databases">
        <authorList>
            <person name="Lu T."/>
            <person name="Wang Q."/>
            <person name="Han X."/>
        </authorList>
    </citation>
    <scope>NUCLEOTIDE SEQUENCE</scope>
    <source>
        <strain evidence="5">WQ 117</strain>
    </source>
</reference>
<dbReference type="InterPro" id="IPR051270">
    <property type="entry name" value="Tyrosine-tRNA_ligase_regulator"/>
</dbReference>
<dbReference type="Pfam" id="PF01588">
    <property type="entry name" value="tRNA_bind"/>
    <property type="match status" value="1"/>
</dbReference>
<keyword evidence="6" id="KW-1185">Reference proteome</keyword>
<feature type="domain" description="TRNA-binding" evidence="4">
    <location>
        <begin position="39"/>
        <end position="142"/>
    </location>
</feature>
<dbReference type="PANTHER" id="PTHR11586:SF37">
    <property type="entry name" value="TRNA-BINDING DOMAIN-CONTAINING PROTEIN"/>
    <property type="match status" value="1"/>
</dbReference>
<evidence type="ECO:0000259" key="4">
    <source>
        <dbReference type="PROSITE" id="PS50886"/>
    </source>
</evidence>
<comment type="caution">
    <text evidence="5">The sequence shown here is derived from an EMBL/GenBank/DDBJ whole genome shotgun (WGS) entry which is preliminary data.</text>
</comment>
<organism evidence="5 6">
    <name type="scientific">Faecalibacter rhinopitheci</name>
    <dbReference type="NCBI Taxonomy" id="2779678"/>
    <lineage>
        <taxon>Bacteria</taxon>
        <taxon>Pseudomonadati</taxon>
        <taxon>Bacteroidota</taxon>
        <taxon>Flavobacteriia</taxon>
        <taxon>Flavobacteriales</taxon>
        <taxon>Weeksellaceae</taxon>
        <taxon>Faecalibacter</taxon>
    </lineage>
</organism>